<dbReference type="EMBL" id="JALJOU010000019">
    <property type="protein sequence ID" value="KAK9838336.1"/>
    <property type="molecule type" value="Genomic_DNA"/>
</dbReference>
<dbReference type="PANTHER" id="PTHR46689">
    <property type="entry name" value="MEMBRANE PROTEIN, PUTATIVE-RELATED"/>
    <property type="match status" value="1"/>
</dbReference>
<sequence length="667" mass="75243">MAGRITNGCSEELSEKENKDFANLAAHLGVGEAPASSRAKKHAYGTLDKDESEKPSTKDGDSCALVPASGEQLEVAGPFLNFLGCNPAHGSWRASVLLVAPPSENRAVMSAQPTMTVLDEGKTTNVEAERLDEYSGWVFWRFDLRLYLGGKERSVQYAFHAEGVDAERRWSFAVPGRGQRWHWGFFTCNGLDIDADVEKFGEPHLWRDVLARHEEAPLHAMVGGGDQLYNDSLWTAPSLRTWLGGDGLHPGTVYNDDERLKQEFSTEQRQAVSDFYFNHYRTHFMSRRSLADALASIPQVNMYDDHDIFDGWGSYPPRLQDCPVFQGVWQCAQQFYYLFQQHTTLERSVKHGDMFGPGQARSMLRMLGEDMALVVPDTRAERTTKQIISPQAYDMLFQRMAALPDTVRHLVLVLTVPIVFAKLPLSEGTLKAIDSLPAVRNALAKTGLGTALVDNFGHAQLLDDVLDHWDAAPHLAERKAFIKRLQHLARARGLRVSFISGDVHVCAVGRLYSRPKLKHLRFDHRFMTQITSSAMWNGPSPEGFVRMLNQTNTAARLSQRTQEKMLRIFAVKHPDWQKMLPRRNWCEVVPFEDKDGNADPRSHNALVFVLRVEDPDKQEAPPETFPTIVPAYTRHLRGMRPAVRDSTLFTKCFCVSPPPVTDPLEEY</sequence>
<gene>
    <name evidence="3" type="ORF">WJX81_005496</name>
</gene>
<dbReference type="Gene3D" id="3.60.21.70">
    <property type="entry name" value="PhoD-like phosphatase"/>
    <property type="match status" value="1"/>
</dbReference>
<dbReference type="AlphaFoldDB" id="A0AAW1RX31"/>
<feature type="domain" description="PhoD-like phosphatase" evidence="2">
    <location>
        <begin position="436"/>
        <end position="595"/>
    </location>
</feature>
<proteinExistence type="predicted"/>
<dbReference type="GO" id="GO:0016020">
    <property type="term" value="C:membrane"/>
    <property type="evidence" value="ECO:0007669"/>
    <property type="project" value="TreeGrafter"/>
</dbReference>
<feature type="region of interest" description="Disordered" evidence="1">
    <location>
        <begin position="32"/>
        <end position="63"/>
    </location>
</feature>
<name>A0AAW1RX31_9CHLO</name>
<evidence type="ECO:0000313" key="4">
    <source>
        <dbReference type="Proteomes" id="UP001445335"/>
    </source>
</evidence>
<keyword evidence="4" id="KW-1185">Reference proteome</keyword>
<dbReference type="InterPro" id="IPR043904">
    <property type="entry name" value="PhoD_2-like"/>
</dbReference>
<organism evidence="3 4">
    <name type="scientific">Elliptochloris bilobata</name>
    <dbReference type="NCBI Taxonomy" id="381761"/>
    <lineage>
        <taxon>Eukaryota</taxon>
        <taxon>Viridiplantae</taxon>
        <taxon>Chlorophyta</taxon>
        <taxon>core chlorophytes</taxon>
        <taxon>Trebouxiophyceae</taxon>
        <taxon>Trebouxiophyceae incertae sedis</taxon>
        <taxon>Elliptochloris clade</taxon>
        <taxon>Elliptochloris</taxon>
    </lineage>
</organism>
<reference evidence="3 4" key="1">
    <citation type="journal article" date="2024" name="Nat. Commun.">
        <title>Phylogenomics reveals the evolutionary origins of lichenization in chlorophyte algae.</title>
        <authorList>
            <person name="Puginier C."/>
            <person name="Libourel C."/>
            <person name="Otte J."/>
            <person name="Skaloud P."/>
            <person name="Haon M."/>
            <person name="Grisel S."/>
            <person name="Petersen M."/>
            <person name="Berrin J.G."/>
            <person name="Delaux P.M."/>
            <person name="Dal Grande F."/>
            <person name="Keller J."/>
        </authorList>
    </citation>
    <scope>NUCLEOTIDE SEQUENCE [LARGE SCALE GENOMIC DNA]</scope>
    <source>
        <strain evidence="3 4">SAG 245.80</strain>
    </source>
</reference>
<dbReference type="InterPro" id="IPR038607">
    <property type="entry name" value="PhoD-like_sf"/>
</dbReference>
<dbReference type="CDD" id="cd07389">
    <property type="entry name" value="MPP_PhoD"/>
    <property type="match status" value="1"/>
</dbReference>
<dbReference type="Proteomes" id="UP001445335">
    <property type="component" value="Unassembled WGS sequence"/>
</dbReference>
<evidence type="ECO:0000256" key="1">
    <source>
        <dbReference type="SAM" id="MobiDB-lite"/>
    </source>
</evidence>
<dbReference type="PANTHER" id="PTHR46689:SF1">
    <property type="entry name" value="PHOD-LIKE PHOSPHATASE DOMAIN-CONTAINING PROTEIN"/>
    <property type="match status" value="1"/>
</dbReference>
<evidence type="ECO:0000259" key="2">
    <source>
        <dbReference type="Pfam" id="PF19050"/>
    </source>
</evidence>
<accession>A0AAW1RX31</accession>
<feature type="compositionally biased region" description="Basic and acidic residues" evidence="1">
    <location>
        <begin position="47"/>
        <end position="61"/>
    </location>
</feature>
<comment type="caution">
    <text evidence="3">The sequence shown here is derived from an EMBL/GenBank/DDBJ whole genome shotgun (WGS) entry which is preliminary data.</text>
</comment>
<evidence type="ECO:0000313" key="3">
    <source>
        <dbReference type="EMBL" id="KAK9838336.1"/>
    </source>
</evidence>
<protein>
    <recommendedName>
        <fullName evidence="2">PhoD-like phosphatase domain-containing protein</fullName>
    </recommendedName>
</protein>
<feature type="domain" description="PhoD-like phosphatase" evidence="2">
    <location>
        <begin position="168"/>
        <end position="429"/>
    </location>
</feature>
<dbReference type="InterPro" id="IPR018946">
    <property type="entry name" value="PhoD-like_MPP"/>
</dbReference>
<dbReference type="Pfam" id="PF19050">
    <property type="entry name" value="PhoD_2"/>
    <property type="match status" value="2"/>
</dbReference>